<dbReference type="CDD" id="cd00683">
    <property type="entry name" value="Trans_IPPS_HH"/>
    <property type="match status" value="1"/>
</dbReference>
<dbReference type="SFLD" id="SFLDG01018">
    <property type="entry name" value="Squalene/Phytoene_Synthase_Lik"/>
    <property type="match status" value="1"/>
</dbReference>
<dbReference type="EMBL" id="JBHSCQ010000004">
    <property type="protein sequence ID" value="MFC4264440.1"/>
    <property type="molecule type" value="Genomic_DNA"/>
</dbReference>
<dbReference type="Gene3D" id="1.10.600.10">
    <property type="entry name" value="Farnesyl Diphosphate Synthase"/>
    <property type="match status" value="1"/>
</dbReference>
<dbReference type="Pfam" id="PF00494">
    <property type="entry name" value="SQS_PSY"/>
    <property type="match status" value="1"/>
</dbReference>
<evidence type="ECO:0000313" key="3">
    <source>
        <dbReference type="EMBL" id="MFC4264440.1"/>
    </source>
</evidence>
<keyword evidence="2" id="KW-0808">Transferase</keyword>
<proteinExistence type="predicted"/>
<gene>
    <name evidence="3" type="ORF">ACFOW9_02360</name>
</gene>
<evidence type="ECO:0000313" key="4">
    <source>
        <dbReference type="Proteomes" id="UP001595773"/>
    </source>
</evidence>
<dbReference type="InterPro" id="IPR002060">
    <property type="entry name" value="Squ/phyt_synthse"/>
</dbReference>
<keyword evidence="4" id="KW-1185">Reference proteome</keyword>
<protein>
    <submittedName>
        <fullName evidence="3">Phytoene/squalene synthase family protein</fullName>
    </submittedName>
</protein>
<dbReference type="InterPro" id="IPR019845">
    <property type="entry name" value="Squalene/phytoene_synthase_CS"/>
</dbReference>
<accession>A0ABV8QW11</accession>
<reference evidence="4" key="1">
    <citation type="journal article" date="2019" name="Int. J. Syst. Evol. Microbiol.">
        <title>The Global Catalogue of Microorganisms (GCM) 10K type strain sequencing project: providing services to taxonomists for standard genome sequencing and annotation.</title>
        <authorList>
            <consortium name="The Broad Institute Genomics Platform"/>
            <consortium name="The Broad Institute Genome Sequencing Center for Infectious Disease"/>
            <person name="Wu L."/>
            <person name="Ma J."/>
        </authorList>
    </citation>
    <scope>NUCLEOTIDE SEQUENCE [LARGE SCALE GENOMIC DNA]</scope>
    <source>
        <strain evidence="4">CGMCC 1.10698</strain>
    </source>
</reference>
<sequence length="301" mass="32592">MGSDILGHYSTTASRSASVVIGSYSTSFGLACWLLGRKERQDIENIYALVRVADEVVDGAAEAAGLCPTEVEAQLDGLERETEHALKIGYSTNMVVHAFAGTARRCSIGVELTRPFFASMRTDLAQHSHSPESLKDYIYGSAEVVGLMCLAVFETMDGATAGQNNIQLTESARSLGAAFQKVNFLRDLGADSTDLGRLYFPGLDPSAFNDGHKLALLADIRHDLEVARWGIPLLAPRARLAVRMAHNLFLALVVKLERVPAAELVTRRIRVPGYQKAYIALGACAGPWHQRSTTSVQESGL</sequence>
<organism evidence="3 4">
    <name type="scientific">Arthrobacter cryoconiti</name>
    <dbReference type="NCBI Taxonomy" id="748907"/>
    <lineage>
        <taxon>Bacteria</taxon>
        <taxon>Bacillati</taxon>
        <taxon>Actinomycetota</taxon>
        <taxon>Actinomycetes</taxon>
        <taxon>Micrococcales</taxon>
        <taxon>Micrococcaceae</taxon>
        <taxon>Arthrobacter</taxon>
    </lineage>
</organism>
<name>A0ABV8QW11_9MICC</name>
<dbReference type="InterPro" id="IPR033904">
    <property type="entry name" value="Trans_IPPS_HH"/>
</dbReference>
<comment type="pathway">
    <text evidence="1">Carotenoid biosynthesis; phytoene biosynthesis.</text>
</comment>
<dbReference type="InterPro" id="IPR044843">
    <property type="entry name" value="Trans_IPPS_bact-type"/>
</dbReference>
<evidence type="ECO:0000256" key="1">
    <source>
        <dbReference type="ARBA" id="ARBA00004684"/>
    </source>
</evidence>
<dbReference type="RefSeq" id="WP_230067625.1">
    <property type="nucleotide sequence ID" value="NZ_BAABLL010000001.1"/>
</dbReference>
<dbReference type="Proteomes" id="UP001595773">
    <property type="component" value="Unassembled WGS sequence"/>
</dbReference>
<dbReference type="SUPFAM" id="SSF48576">
    <property type="entry name" value="Terpenoid synthases"/>
    <property type="match status" value="1"/>
</dbReference>
<evidence type="ECO:0000256" key="2">
    <source>
        <dbReference type="ARBA" id="ARBA00022679"/>
    </source>
</evidence>
<comment type="caution">
    <text evidence="3">The sequence shown here is derived from an EMBL/GenBank/DDBJ whole genome shotgun (WGS) entry which is preliminary data.</text>
</comment>
<dbReference type="PANTHER" id="PTHR31480">
    <property type="entry name" value="BIFUNCTIONAL LYCOPENE CYCLASE/PHYTOENE SYNTHASE"/>
    <property type="match status" value="1"/>
</dbReference>
<dbReference type="SFLD" id="SFLDG01212">
    <property type="entry name" value="Phytoene_synthase_like"/>
    <property type="match status" value="1"/>
</dbReference>
<dbReference type="PROSITE" id="PS01045">
    <property type="entry name" value="SQUALEN_PHYTOEN_SYN_2"/>
    <property type="match status" value="1"/>
</dbReference>
<dbReference type="SFLD" id="SFLDS00005">
    <property type="entry name" value="Isoprenoid_Synthase_Type_I"/>
    <property type="match status" value="1"/>
</dbReference>
<dbReference type="InterPro" id="IPR008949">
    <property type="entry name" value="Isoprenoid_synthase_dom_sf"/>
</dbReference>